<protein>
    <recommendedName>
        <fullName evidence="1">RES domain-containing protein</fullName>
    </recommendedName>
</protein>
<accession>A0ABT3J6Y6</accession>
<dbReference type="Pfam" id="PF08808">
    <property type="entry name" value="RES"/>
    <property type="match status" value="1"/>
</dbReference>
<comment type="caution">
    <text evidence="2">The sequence shown here is derived from an EMBL/GenBank/DDBJ whole genome shotgun (WGS) entry which is preliminary data.</text>
</comment>
<gene>
    <name evidence="2" type="ORF">OM960_16850</name>
</gene>
<dbReference type="Proteomes" id="UP001207582">
    <property type="component" value="Unassembled WGS sequence"/>
</dbReference>
<name>A0ABT3J6Y6_9RHOB</name>
<organism evidence="2 3">
    <name type="scientific">Defluviimonas salinarum</name>
    <dbReference type="NCBI Taxonomy" id="2992147"/>
    <lineage>
        <taxon>Bacteria</taxon>
        <taxon>Pseudomonadati</taxon>
        <taxon>Pseudomonadota</taxon>
        <taxon>Alphaproteobacteria</taxon>
        <taxon>Rhodobacterales</taxon>
        <taxon>Paracoccaceae</taxon>
        <taxon>Albidovulum</taxon>
    </lineage>
</organism>
<dbReference type="InterPro" id="IPR014914">
    <property type="entry name" value="RES_dom"/>
</dbReference>
<dbReference type="EMBL" id="JAPDOG010000016">
    <property type="protein sequence ID" value="MCW3783220.1"/>
    <property type="molecule type" value="Genomic_DNA"/>
</dbReference>
<dbReference type="RefSeq" id="WP_264772777.1">
    <property type="nucleotide sequence ID" value="NZ_JAPDOG010000016.1"/>
</dbReference>
<feature type="domain" description="RES" evidence="1">
    <location>
        <begin position="77"/>
        <end position="213"/>
    </location>
</feature>
<sequence>MPSEAAEFPIVSVQSDFYLLIPSRFPTIELFERIAANRDDEVAAIENRTNPRLRAKERLSRQSPYVVDGDPPRLQNWNLAPFTYPNPEGTVLFPNSVRCLEMSGDPQTALAVSVAKRERFLGRTNEDPIGLDMRMLRRKVEGRFVDARTVTGALDGPTLRDLGDSIMGLDSGVRFDGVLFHTSERPTGTRIVVLNGDVLGRAIQCEHYRFQWNGERISRIYNFDNSIPTEQNSIDPAKLKHEENLFAA</sequence>
<proteinExistence type="predicted"/>
<evidence type="ECO:0000259" key="1">
    <source>
        <dbReference type="Pfam" id="PF08808"/>
    </source>
</evidence>
<evidence type="ECO:0000313" key="2">
    <source>
        <dbReference type="EMBL" id="MCW3783220.1"/>
    </source>
</evidence>
<evidence type="ECO:0000313" key="3">
    <source>
        <dbReference type="Proteomes" id="UP001207582"/>
    </source>
</evidence>
<keyword evidence="3" id="KW-1185">Reference proteome</keyword>
<reference evidence="2 3" key="1">
    <citation type="submission" date="2022-10" db="EMBL/GenBank/DDBJ databases">
        <title>Defluviimonas sp. CAU 1641 isolated from mud.</title>
        <authorList>
            <person name="Kim W."/>
        </authorList>
    </citation>
    <scope>NUCLEOTIDE SEQUENCE [LARGE SCALE GENOMIC DNA]</scope>
    <source>
        <strain evidence="2 3">CAU 1641</strain>
    </source>
</reference>